<keyword evidence="2" id="KW-1185">Reference proteome</keyword>
<evidence type="ECO:0000313" key="2">
    <source>
        <dbReference type="Proteomes" id="UP001150879"/>
    </source>
</evidence>
<sequence length="475" mass="53704">MPFEQYKRNCDRANAFMERIMNGISNHEILARAKKLYDENLAEVPDEEREIFSDHVYELPKSEMTKHSLPVAAKYKLQLHASFDKPNPNADYSNHSNVYLVGRPNRWARGLSRTQKPCRWFIYTNGHAYHLKLAGGTVGSSITLQVDSGLDMEYPPEHSTIGPFIAYHIGTTDYHAQQISLLGKWVIEQLDHHDLSIAACEQFVFGLGIRIIRGPSNTISLFGTIMDIGNHDTKSTYPSGFHTGVRLSNPDEDISTWAKRCYLIYRIETDARGLDLCWKRGKLGQIDWKTHEYHPLIRPFAVGPPAIAKIIVKIGQRLPALSKAVPPRTHRGMCVAAIYRLLEGAPVPICLDLEPFYGTLCSIRTSYKMSSDEFYFLVDGFLHSSFVKQITYNRGFNDEFLRAAYHHVTEFTISAGSSTGDILHSSSSTLVDNPELTVENRHYDTLGTHLVEHGGIPCQVLIDLSDYFKSPVEEI</sequence>
<name>A0A9W9T612_9EURO</name>
<gene>
    <name evidence="1" type="ORF">N7472_000953</name>
</gene>
<dbReference type="Proteomes" id="UP001150879">
    <property type="component" value="Unassembled WGS sequence"/>
</dbReference>
<dbReference type="AlphaFoldDB" id="A0A9W9T612"/>
<dbReference type="EMBL" id="JAPQKP010000001">
    <property type="protein sequence ID" value="KAJ5210814.1"/>
    <property type="molecule type" value="Genomic_DNA"/>
</dbReference>
<proteinExistence type="predicted"/>
<accession>A0A9W9T612</accession>
<protein>
    <submittedName>
        <fullName evidence="1">Uncharacterized protein</fullName>
    </submittedName>
</protein>
<comment type="caution">
    <text evidence="1">The sequence shown here is derived from an EMBL/GenBank/DDBJ whole genome shotgun (WGS) entry which is preliminary data.</text>
</comment>
<reference evidence="1" key="2">
    <citation type="journal article" date="2023" name="IMA Fungus">
        <title>Comparative genomic study of the Penicillium genus elucidates a diverse pangenome and 15 lateral gene transfer events.</title>
        <authorList>
            <person name="Petersen C."/>
            <person name="Sorensen T."/>
            <person name="Nielsen M.R."/>
            <person name="Sondergaard T.E."/>
            <person name="Sorensen J.L."/>
            <person name="Fitzpatrick D.A."/>
            <person name="Frisvad J.C."/>
            <person name="Nielsen K.L."/>
        </authorList>
    </citation>
    <scope>NUCLEOTIDE SEQUENCE</scope>
    <source>
        <strain evidence="1">IBT 16849</strain>
    </source>
</reference>
<evidence type="ECO:0000313" key="1">
    <source>
        <dbReference type="EMBL" id="KAJ5210814.1"/>
    </source>
</evidence>
<reference evidence="1" key="1">
    <citation type="submission" date="2022-11" db="EMBL/GenBank/DDBJ databases">
        <authorList>
            <person name="Petersen C."/>
        </authorList>
    </citation>
    <scope>NUCLEOTIDE SEQUENCE</scope>
    <source>
        <strain evidence="1">IBT 16849</strain>
    </source>
</reference>
<organism evidence="1 2">
    <name type="scientific">Penicillium cf. griseofulvum</name>
    <dbReference type="NCBI Taxonomy" id="2972120"/>
    <lineage>
        <taxon>Eukaryota</taxon>
        <taxon>Fungi</taxon>
        <taxon>Dikarya</taxon>
        <taxon>Ascomycota</taxon>
        <taxon>Pezizomycotina</taxon>
        <taxon>Eurotiomycetes</taxon>
        <taxon>Eurotiomycetidae</taxon>
        <taxon>Eurotiales</taxon>
        <taxon>Aspergillaceae</taxon>
        <taxon>Penicillium</taxon>
    </lineage>
</organism>
<dbReference type="OrthoDB" id="3495677at2759"/>